<feature type="non-terminal residue" evidence="1">
    <location>
        <position position="186"/>
    </location>
</feature>
<reference evidence="1" key="1">
    <citation type="submission" date="2019-10" db="EMBL/GenBank/DDBJ databases">
        <authorList>
            <consortium name="DOE Joint Genome Institute"/>
            <person name="Kuo A."/>
            <person name="Miyauchi S."/>
            <person name="Kiss E."/>
            <person name="Drula E."/>
            <person name="Kohler A."/>
            <person name="Sanchez-Garcia M."/>
            <person name="Andreopoulos B."/>
            <person name="Barry K.W."/>
            <person name="Bonito G."/>
            <person name="Buee M."/>
            <person name="Carver A."/>
            <person name="Chen C."/>
            <person name="Cichocki N."/>
            <person name="Clum A."/>
            <person name="Culley D."/>
            <person name="Crous P.W."/>
            <person name="Fauchery L."/>
            <person name="Girlanda M."/>
            <person name="Hayes R."/>
            <person name="Keri Z."/>
            <person name="LaButti K."/>
            <person name="Lipzen A."/>
            <person name="Lombard V."/>
            <person name="Magnuson J."/>
            <person name="Maillard F."/>
            <person name="Morin E."/>
            <person name="Murat C."/>
            <person name="Nolan M."/>
            <person name="Ohm R."/>
            <person name="Pangilinan J."/>
            <person name="Pereira M."/>
            <person name="Perotto S."/>
            <person name="Peter M."/>
            <person name="Riley R."/>
            <person name="Sitrit Y."/>
            <person name="Stielow B."/>
            <person name="Szollosi G."/>
            <person name="Zifcakova L."/>
            <person name="Stursova M."/>
            <person name="Spatafora J.W."/>
            <person name="Tedersoo L."/>
            <person name="Vaario L.-M."/>
            <person name="Yamada A."/>
            <person name="Yan M."/>
            <person name="Wang P."/>
            <person name="Xu J."/>
            <person name="Bruns T."/>
            <person name="Baldrian P."/>
            <person name="Vilgalys R."/>
            <person name="Henrissat B."/>
            <person name="Grigoriev I.V."/>
            <person name="Hibbett D."/>
            <person name="Nagy L.G."/>
            <person name="Martin F.M."/>
        </authorList>
    </citation>
    <scope>NUCLEOTIDE SEQUENCE</scope>
    <source>
        <strain evidence="1">BED1</strain>
    </source>
</reference>
<evidence type="ECO:0000313" key="2">
    <source>
        <dbReference type="Proteomes" id="UP001194468"/>
    </source>
</evidence>
<keyword evidence="2" id="KW-1185">Reference proteome</keyword>
<evidence type="ECO:0000313" key="1">
    <source>
        <dbReference type="EMBL" id="KAF8443314.1"/>
    </source>
</evidence>
<protein>
    <submittedName>
        <fullName evidence="1">Uncharacterized protein</fullName>
    </submittedName>
</protein>
<comment type="caution">
    <text evidence="1">The sequence shown here is derived from an EMBL/GenBank/DDBJ whole genome shotgun (WGS) entry which is preliminary data.</text>
</comment>
<organism evidence="1 2">
    <name type="scientific">Boletus edulis BED1</name>
    <dbReference type="NCBI Taxonomy" id="1328754"/>
    <lineage>
        <taxon>Eukaryota</taxon>
        <taxon>Fungi</taxon>
        <taxon>Dikarya</taxon>
        <taxon>Basidiomycota</taxon>
        <taxon>Agaricomycotina</taxon>
        <taxon>Agaricomycetes</taxon>
        <taxon>Agaricomycetidae</taxon>
        <taxon>Boletales</taxon>
        <taxon>Boletineae</taxon>
        <taxon>Boletaceae</taxon>
        <taxon>Boletoideae</taxon>
        <taxon>Boletus</taxon>
    </lineage>
</organism>
<accession>A0AAD4GHX8</accession>
<dbReference type="EMBL" id="WHUW01000008">
    <property type="protein sequence ID" value="KAF8443314.1"/>
    <property type="molecule type" value="Genomic_DNA"/>
</dbReference>
<dbReference type="AlphaFoldDB" id="A0AAD4GHX8"/>
<proteinExistence type="predicted"/>
<gene>
    <name evidence="1" type="ORF">L210DRAFT_948726</name>
</gene>
<name>A0AAD4GHX8_BOLED</name>
<sequence>MEFFFDVYSLLPPTEKPAAMSQSMETILNTPRRYAPDEWIEHVLQCNYSELERYVVTDVFHYKEQNAFPDFQHEYLVLRVEEHPPSTPATPFIDIRVSRTIRNHALPAKLGLWGSATDTVEVQAPPSAVPVQEIHRLTWQQNNAPTLLRISVLVVQVHSRMPFYCLVKTSCYAFARAIKDAVYRKY</sequence>
<dbReference type="Proteomes" id="UP001194468">
    <property type="component" value="Unassembled WGS sequence"/>
</dbReference>
<reference evidence="1" key="2">
    <citation type="journal article" date="2020" name="Nat. Commun.">
        <title>Large-scale genome sequencing of mycorrhizal fungi provides insights into the early evolution of symbiotic traits.</title>
        <authorList>
            <person name="Miyauchi S."/>
            <person name="Kiss E."/>
            <person name="Kuo A."/>
            <person name="Drula E."/>
            <person name="Kohler A."/>
            <person name="Sanchez-Garcia M."/>
            <person name="Morin E."/>
            <person name="Andreopoulos B."/>
            <person name="Barry K.W."/>
            <person name="Bonito G."/>
            <person name="Buee M."/>
            <person name="Carver A."/>
            <person name="Chen C."/>
            <person name="Cichocki N."/>
            <person name="Clum A."/>
            <person name="Culley D."/>
            <person name="Crous P.W."/>
            <person name="Fauchery L."/>
            <person name="Girlanda M."/>
            <person name="Hayes R.D."/>
            <person name="Keri Z."/>
            <person name="LaButti K."/>
            <person name="Lipzen A."/>
            <person name="Lombard V."/>
            <person name="Magnuson J."/>
            <person name="Maillard F."/>
            <person name="Murat C."/>
            <person name="Nolan M."/>
            <person name="Ohm R.A."/>
            <person name="Pangilinan J."/>
            <person name="Pereira M.F."/>
            <person name="Perotto S."/>
            <person name="Peter M."/>
            <person name="Pfister S."/>
            <person name="Riley R."/>
            <person name="Sitrit Y."/>
            <person name="Stielow J.B."/>
            <person name="Szollosi G."/>
            <person name="Zifcakova L."/>
            <person name="Stursova M."/>
            <person name="Spatafora J.W."/>
            <person name="Tedersoo L."/>
            <person name="Vaario L.M."/>
            <person name="Yamada A."/>
            <person name="Yan M."/>
            <person name="Wang P."/>
            <person name="Xu J."/>
            <person name="Bruns T."/>
            <person name="Baldrian P."/>
            <person name="Vilgalys R."/>
            <person name="Dunand C."/>
            <person name="Henrissat B."/>
            <person name="Grigoriev I.V."/>
            <person name="Hibbett D."/>
            <person name="Nagy L.G."/>
            <person name="Martin F.M."/>
        </authorList>
    </citation>
    <scope>NUCLEOTIDE SEQUENCE</scope>
    <source>
        <strain evidence="1">BED1</strain>
    </source>
</reference>